<keyword evidence="2" id="KW-1185">Reference proteome</keyword>
<accession>A0A0V1M4B0</accession>
<dbReference type="AlphaFoldDB" id="A0A0V1M4B0"/>
<gene>
    <name evidence="1" type="ORF">T10_12281</name>
</gene>
<dbReference type="OrthoDB" id="6108017at2759"/>
<protein>
    <submittedName>
        <fullName evidence="1">Uncharacterized protein</fullName>
    </submittedName>
</protein>
<dbReference type="EMBL" id="JYDO01000236">
    <property type="protein sequence ID" value="KRZ66559.1"/>
    <property type="molecule type" value="Genomic_DNA"/>
</dbReference>
<evidence type="ECO:0000313" key="2">
    <source>
        <dbReference type="Proteomes" id="UP000054843"/>
    </source>
</evidence>
<organism evidence="1 2">
    <name type="scientific">Trichinella papuae</name>
    <dbReference type="NCBI Taxonomy" id="268474"/>
    <lineage>
        <taxon>Eukaryota</taxon>
        <taxon>Metazoa</taxon>
        <taxon>Ecdysozoa</taxon>
        <taxon>Nematoda</taxon>
        <taxon>Enoplea</taxon>
        <taxon>Dorylaimia</taxon>
        <taxon>Trichinellida</taxon>
        <taxon>Trichinellidae</taxon>
        <taxon>Trichinella</taxon>
    </lineage>
</organism>
<dbReference type="Proteomes" id="UP000054843">
    <property type="component" value="Unassembled WGS sequence"/>
</dbReference>
<comment type="caution">
    <text evidence="1">The sequence shown here is derived from an EMBL/GenBank/DDBJ whole genome shotgun (WGS) entry which is preliminary data.</text>
</comment>
<evidence type="ECO:0000313" key="1">
    <source>
        <dbReference type="EMBL" id="KRZ66559.1"/>
    </source>
</evidence>
<sequence>MAVALDAEAMQYLISRIAQLILTVSFNELMLRRDLCNLRSAGIIKKEMFEQFAVKTSSMLAECVYFWHNVPFLKLWFMKHEFVQV</sequence>
<reference evidence="1 2" key="1">
    <citation type="submission" date="2015-01" db="EMBL/GenBank/DDBJ databases">
        <title>Evolution of Trichinella species and genotypes.</title>
        <authorList>
            <person name="Korhonen P.K."/>
            <person name="Edoardo P."/>
            <person name="Giuseppe L.R."/>
            <person name="Gasser R.B."/>
        </authorList>
    </citation>
    <scope>NUCLEOTIDE SEQUENCE [LARGE SCALE GENOMIC DNA]</scope>
    <source>
        <strain evidence="1">ISS1980</strain>
    </source>
</reference>
<name>A0A0V1M4B0_9BILA</name>
<proteinExistence type="predicted"/>